<organism evidence="1">
    <name type="scientific">Manihot esculenta</name>
    <name type="common">Cassava</name>
    <name type="synonym">Jatropha manihot</name>
    <dbReference type="NCBI Taxonomy" id="3983"/>
    <lineage>
        <taxon>Eukaryota</taxon>
        <taxon>Viridiplantae</taxon>
        <taxon>Streptophyta</taxon>
        <taxon>Embryophyta</taxon>
        <taxon>Tracheophyta</taxon>
        <taxon>Spermatophyta</taxon>
        <taxon>Magnoliopsida</taxon>
        <taxon>eudicotyledons</taxon>
        <taxon>Gunneridae</taxon>
        <taxon>Pentapetalae</taxon>
        <taxon>rosids</taxon>
        <taxon>fabids</taxon>
        <taxon>Malpighiales</taxon>
        <taxon>Euphorbiaceae</taxon>
        <taxon>Crotonoideae</taxon>
        <taxon>Manihoteae</taxon>
        <taxon>Manihot</taxon>
    </lineage>
</organism>
<reference evidence="1" key="1">
    <citation type="submission" date="2016-02" db="EMBL/GenBank/DDBJ databases">
        <title>WGS assembly of Manihot esculenta.</title>
        <authorList>
            <person name="Bredeson J.V."/>
            <person name="Prochnik S.E."/>
            <person name="Lyons J.B."/>
            <person name="Schmutz J."/>
            <person name="Grimwood J."/>
            <person name="Vrebalov J."/>
            <person name="Bart R.S."/>
            <person name="Amuge T."/>
            <person name="Ferguson M.E."/>
            <person name="Green R."/>
            <person name="Putnam N."/>
            <person name="Stites J."/>
            <person name="Rounsley S."/>
            <person name="Rokhsar D.S."/>
        </authorList>
    </citation>
    <scope>NUCLEOTIDE SEQUENCE [LARGE SCALE GENOMIC DNA]</scope>
    <source>
        <tissue evidence="1">Leaf</tissue>
    </source>
</reference>
<accession>A0A2C9U1I0</accession>
<dbReference type="EMBL" id="CM004404">
    <property type="protein sequence ID" value="OAY22767.1"/>
    <property type="molecule type" value="Genomic_DNA"/>
</dbReference>
<sequence length="58" mass="6714">MKMEETSRPLVLNTSDGDFGYAFLAYVMWPDSKKPDEYIMRVVQLTLLLLLLSLCFPL</sequence>
<proteinExistence type="predicted"/>
<protein>
    <submittedName>
        <fullName evidence="1">Uncharacterized protein</fullName>
    </submittedName>
</protein>
<evidence type="ECO:0000313" key="1">
    <source>
        <dbReference type="EMBL" id="OAY22767.1"/>
    </source>
</evidence>
<dbReference type="AlphaFoldDB" id="A0A2C9U1I0"/>
<gene>
    <name evidence="1" type="ORF">MANES_18G024700</name>
</gene>
<name>A0A2C9U1I0_MANES</name>